<comment type="caution">
    <text evidence="2">The sequence shown here is derived from an EMBL/GenBank/DDBJ whole genome shotgun (WGS) entry which is preliminary data.</text>
</comment>
<feature type="compositionally biased region" description="Basic residues" evidence="1">
    <location>
        <begin position="287"/>
        <end position="300"/>
    </location>
</feature>
<proteinExistence type="predicted"/>
<name>A0ABY6UE55_BIOOC</name>
<evidence type="ECO:0000313" key="2">
    <source>
        <dbReference type="EMBL" id="VUC28143.1"/>
    </source>
</evidence>
<dbReference type="EMBL" id="CABFNS010000780">
    <property type="protein sequence ID" value="VUC28143.1"/>
    <property type="molecule type" value="Genomic_DNA"/>
</dbReference>
<protein>
    <submittedName>
        <fullName evidence="2">Uncharacterized protein</fullName>
    </submittedName>
</protein>
<feature type="region of interest" description="Disordered" evidence="1">
    <location>
        <begin position="275"/>
        <end position="301"/>
    </location>
</feature>
<evidence type="ECO:0000256" key="1">
    <source>
        <dbReference type="SAM" id="MobiDB-lite"/>
    </source>
</evidence>
<keyword evidence="3" id="KW-1185">Reference proteome</keyword>
<feature type="region of interest" description="Disordered" evidence="1">
    <location>
        <begin position="104"/>
        <end position="135"/>
    </location>
</feature>
<organism evidence="2 3">
    <name type="scientific">Bionectria ochroleuca</name>
    <name type="common">Gliocladium roseum</name>
    <dbReference type="NCBI Taxonomy" id="29856"/>
    <lineage>
        <taxon>Eukaryota</taxon>
        <taxon>Fungi</taxon>
        <taxon>Dikarya</taxon>
        <taxon>Ascomycota</taxon>
        <taxon>Pezizomycotina</taxon>
        <taxon>Sordariomycetes</taxon>
        <taxon>Hypocreomycetidae</taxon>
        <taxon>Hypocreales</taxon>
        <taxon>Bionectriaceae</taxon>
        <taxon>Clonostachys</taxon>
    </lineage>
</organism>
<evidence type="ECO:0000313" key="3">
    <source>
        <dbReference type="Proteomes" id="UP000766486"/>
    </source>
</evidence>
<dbReference type="Proteomes" id="UP000766486">
    <property type="component" value="Unassembled WGS sequence"/>
</dbReference>
<sequence>MNGTTKTPVDTDILAEQIEHHWGKDTIVWCKYSTLKSFVFASSKKAEIANTVNNCAAHAQAAGDPWDIDQVIHHQFACEDGISLVVKFRRSDVLDNLEARQDAAAALPSQSSRKRQSSPALSTSHKEHRTASPCFDSQGHVKSCIVIQKDAETPTPASPVVAETPSHSTVDDIDLVAIIKIRWQEYLQARRLLDDAKNAAFQTASLKTQVTFFVEKLKATANEGVIHQNHLLSKIRNVANPPSDALDVLKLKFSGSGMLEYEAEIAQFNQPAPLPKAVATSTPSAPKVKKPLAKKDKKSKPRLEFTEYKRTFYYGFQKKKKKARPQISTS</sequence>
<accession>A0ABY6UE55</accession>
<gene>
    <name evidence="2" type="ORF">CLO192961_LOCUS225308</name>
</gene>
<reference evidence="2 3" key="1">
    <citation type="submission" date="2019-06" db="EMBL/GenBank/DDBJ databases">
        <authorList>
            <person name="Broberg M."/>
        </authorList>
    </citation>
    <scope>NUCLEOTIDE SEQUENCE [LARGE SCALE GENOMIC DNA]</scope>
</reference>